<comment type="caution">
    <text evidence="1">The sequence shown here is derived from an EMBL/GenBank/DDBJ whole genome shotgun (WGS) entry which is preliminary data.</text>
</comment>
<dbReference type="EMBL" id="JAJOMB010000029">
    <property type="protein sequence ID" value="MCD5316403.1"/>
    <property type="molecule type" value="Genomic_DNA"/>
</dbReference>
<dbReference type="InterPro" id="IPR029069">
    <property type="entry name" value="HotDog_dom_sf"/>
</dbReference>
<dbReference type="Gene3D" id="3.10.129.110">
    <property type="entry name" value="Polyketide synthase dehydratase"/>
    <property type="match status" value="1"/>
</dbReference>
<dbReference type="AlphaFoldDB" id="A0A9X1NLK8"/>
<dbReference type="SUPFAM" id="SSF56214">
    <property type="entry name" value="4'-phosphopantetheinyl transferase"/>
    <property type="match status" value="1"/>
</dbReference>
<dbReference type="GO" id="GO:0008897">
    <property type="term" value="F:holo-[acyl-carrier-protein] synthase activity"/>
    <property type="evidence" value="ECO:0007669"/>
    <property type="project" value="InterPro"/>
</dbReference>
<name>A0A9X1NLK8_9ACTN</name>
<evidence type="ECO:0000313" key="1">
    <source>
        <dbReference type="EMBL" id="MCD5316403.1"/>
    </source>
</evidence>
<gene>
    <name evidence="1" type="ORF">LR394_36450</name>
</gene>
<dbReference type="Proteomes" id="UP001138997">
    <property type="component" value="Unassembled WGS sequence"/>
</dbReference>
<protein>
    <submittedName>
        <fullName evidence="1">Polyketide synthase dehydratase domain-containing protein</fullName>
    </submittedName>
</protein>
<organism evidence="1 2">
    <name type="scientific">Kineosporia babensis</name>
    <dbReference type="NCBI Taxonomy" id="499548"/>
    <lineage>
        <taxon>Bacteria</taxon>
        <taxon>Bacillati</taxon>
        <taxon>Actinomycetota</taxon>
        <taxon>Actinomycetes</taxon>
        <taxon>Kineosporiales</taxon>
        <taxon>Kineosporiaceae</taxon>
        <taxon>Kineosporia</taxon>
    </lineage>
</organism>
<dbReference type="SUPFAM" id="SSF54637">
    <property type="entry name" value="Thioesterase/thiol ester dehydrase-isomerase"/>
    <property type="match status" value="1"/>
</dbReference>
<dbReference type="GO" id="GO:0000287">
    <property type="term" value="F:magnesium ion binding"/>
    <property type="evidence" value="ECO:0007669"/>
    <property type="project" value="InterPro"/>
</dbReference>
<dbReference type="InterPro" id="IPR042104">
    <property type="entry name" value="PKS_dehydratase_sf"/>
</dbReference>
<dbReference type="Gene3D" id="3.90.470.20">
    <property type="entry name" value="4'-phosphopantetheinyl transferase domain"/>
    <property type="match status" value="1"/>
</dbReference>
<sequence length="435" mass="47619">MSDLVSRSRPGSVVTRLRDLRLTRWLAAAPGVEVPIQFEPQATDVRVAFGDYSTAVLSTAPVYPSPPPAVWPVDLASERPLLFTASEMYDLRLMFHGKQFQGVSELTALGPRHVRGAITTPAAPGALLDCAGQILGSWIISTFTTRTRVLPVGLDGITWYGPPPPTGASVGCHARITHLDENTVKADIQLTLDGVVWAELNGWQNRRFDNHPQTQAVENWPEFRALSTPSGPSGELPTRVELFERWGDLGSRDLVMRNHLSSAERAEFEALSPVRRRGWLLERIAAKDAVRHLLWSAGQNDPAPVFPAEIRVEEASGGQVRLSGLHGRELPPISVTVTQACEFAVARLSHGDQVSPIAVVEVTGDPQEARARAVATVVRHYGEATGQAVEGYREQPAGTDSTRVALPYGELMIDLDQVRNPPDLPERDYLVAWLR</sequence>
<keyword evidence="2" id="KW-1185">Reference proteome</keyword>
<proteinExistence type="predicted"/>
<dbReference type="InterPro" id="IPR037143">
    <property type="entry name" value="4-PPantetheinyl_Trfase_dom_sf"/>
</dbReference>
<reference evidence="1" key="1">
    <citation type="submission" date="2021-11" db="EMBL/GenBank/DDBJ databases">
        <title>Streptomyces corallinus and Kineosporia corallina sp. nov., two new coral-derived marine actinobacteria.</title>
        <authorList>
            <person name="Buangrab K."/>
            <person name="Sutthacheep M."/>
            <person name="Yeemin T."/>
            <person name="Harunari E."/>
            <person name="Igarashi Y."/>
            <person name="Sripreechasak P."/>
            <person name="Kanchanasin P."/>
            <person name="Tanasupawat S."/>
            <person name="Phongsopitanun W."/>
        </authorList>
    </citation>
    <scope>NUCLEOTIDE SEQUENCE</scope>
    <source>
        <strain evidence="1">JCM 31032</strain>
    </source>
</reference>
<accession>A0A9X1NLK8</accession>
<evidence type="ECO:0000313" key="2">
    <source>
        <dbReference type="Proteomes" id="UP001138997"/>
    </source>
</evidence>